<proteinExistence type="predicted"/>
<dbReference type="InterPro" id="IPR050232">
    <property type="entry name" value="FBL13/AtMIF1-like"/>
</dbReference>
<dbReference type="EMBL" id="CACVBM020001851">
    <property type="protein sequence ID" value="CAA7061070.1"/>
    <property type="molecule type" value="Genomic_DNA"/>
</dbReference>
<dbReference type="Pfam" id="PF24758">
    <property type="entry name" value="LRR_At5g56370"/>
    <property type="match status" value="1"/>
</dbReference>
<evidence type="ECO:0000259" key="1">
    <source>
        <dbReference type="PROSITE" id="PS50181"/>
    </source>
</evidence>
<dbReference type="Pfam" id="PF08387">
    <property type="entry name" value="FBD"/>
    <property type="match status" value="1"/>
</dbReference>
<dbReference type="InterPro" id="IPR006566">
    <property type="entry name" value="FBD"/>
</dbReference>
<comment type="caution">
    <text evidence="2">The sequence shown here is derived from an EMBL/GenBank/DDBJ whole genome shotgun (WGS) entry which is preliminary data.</text>
</comment>
<dbReference type="InterPro" id="IPR053781">
    <property type="entry name" value="F-box_AtFBL13-like"/>
</dbReference>
<keyword evidence="3" id="KW-1185">Reference proteome</keyword>
<gene>
    <name evidence="2" type="ORF">MERR_LOCUS48306</name>
</gene>
<dbReference type="InterPro" id="IPR036047">
    <property type="entry name" value="F-box-like_dom_sf"/>
</dbReference>
<dbReference type="SUPFAM" id="SSF81383">
    <property type="entry name" value="F-box domain"/>
    <property type="match status" value="1"/>
</dbReference>
<dbReference type="Pfam" id="PF00646">
    <property type="entry name" value="F-box"/>
    <property type="match status" value="1"/>
</dbReference>
<reference evidence="2" key="1">
    <citation type="submission" date="2020-01" db="EMBL/GenBank/DDBJ databases">
        <authorList>
            <person name="Mishra B."/>
        </authorList>
    </citation>
    <scope>NUCLEOTIDE SEQUENCE [LARGE SCALE GENOMIC DNA]</scope>
</reference>
<dbReference type="AlphaFoldDB" id="A0A6D2LII0"/>
<dbReference type="InterPro" id="IPR001810">
    <property type="entry name" value="F-box_dom"/>
</dbReference>
<dbReference type="OrthoDB" id="612216at2759"/>
<dbReference type="InterPro" id="IPR032675">
    <property type="entry name" value="LRR_dom_sf"/>
</dbReference>
<dbReference type="PROSITE" id="PS50181">
    <property type="entry name" value="FBOX"/>
    <property type="match status" value="1"/>
</dbReference>
<accession>A0A6D2LII0</accession>
<dbReference type="PANTHER" id="PTHR31900">
    <property type="entry name" value="F-BOX/RNI SUPERFAMILY PROTEIN-RELATED"/>
    <property type="match status" value="1"/>
</dbReference>
<dbReference type="CDD" id="cd22160">
    <property type="entry name" value="F-box_AtFBL13-like"/>
    <property type="match status" value="1"/>
</dbReference>
<dbReference type="Proteomes" id="UP000467841">
    <property type="component" value="Unassembled WGS sequence"/>
</dbReference>
<sequence length="479" mass="54718">MEAKEEKEICNHPPDVISKLPDALISQILSYLPTKEAVRTSVLSDRWKSLWLLTPTLELASNEVQDYNAFVSIVDKSLGFCREEKSCLHKLKLLIIQKDENDPHCLTRWIDFVAKRKVKHIDVDCFLVRRELMEVMPLSLYVCETLLHLRLHRVVLGSFESVSLPCVKTMYLEQNVYANEKSLESLISSCPVLKDLIIVRMLGDNVKVLRVHSQSLTSVTIGFELGQSRMWFYRYNREILGLSVDAPRLKYLNFNDDVSRSQILSNFSPSVRVNLGGGYIPYFTDGNDLSKKLLVSSFFYAISRVTDLIISENTMRLISSCFKGEALPQLCNLSCLEANVCLIDVEILSRLFDSSPRLKSFVLNLTHPTVVDSDPTSFWFVPQCFFSSLEFVEIKCCYNGERVAMRLASYFAENSVALKKFVLRWTDHVLEEDSVLRDLHALSWRARTCEVEAFGPPKSGDSDLDLDLDSVQTVFRMSL</sequence>
<dbReference type="SMART" id="SM00579">
    <property type="entry name" value="FBD"/>
    <property type="match status" value="1"/>
</dbReference>
<dbReference type="InterPro" id="IPR055411">
    <property type="entry name" value="LRR_FXL15/At3g58940/PEG3-like"/>
</dbReference>
<dbReference type="Gene3D" id="3.80.10.10">
    <property type="entry name" value="Ribonuclease Inhibitor"/>
    <property type="match status" value="1"/>
</dbReference>
<evidence type="ECO:0000313" key="3">
    <source>
        <dbReference type="Proteomes" id="UP000467841"/>
    </source>
</evidence>
<protein>
    <recommendedName>
        <fullName evidence="1">F-box domain-containing protein</fullName>
    </recommendedName>
</protein>
<name>A0A6D2LII0_9BRAS</name>
<dbReference type="SUPFAM" id="SSF52047">
    <property type="entry name" value="RNI-like"/>
    <property type="match status" value="1"/>
</dbReference>
<dbReference type="Gene3D" id="1.20.1280.50">
    <property type="match status" value="1"/>
</dbReference>
<dbReference type="PANTHER" id="PTHR31900:SF33">
    <property type="entry name" value="PROTEIN WITH RNI-LIKE_FBD-LIKE DOMAIN"/>
    <property type="match status" value="1"/>
</dbReference>
<evidence type="ECO:0000313" key="2">
    <source>
        <dbReference type="EMBL" id="CAA7061070.1"/>
    </source>
</evidence>
<feature type="domain" description="F-box" evidence="1">
    <location>
        <begin position="14"/>
        <end position="50"/>
    </location>
</feature>
<organism evidence="2 3">
    <name type="scientific">Microthlaspi erraticum</name>
    <dbReference type="NCBI Taxonomy" id="1685480"/>
    <lineage>
        <taxon>Eukaryota</taxon>
        <taxon>Viridiplantae</taxon>
        <taxon>Streptophyta</taxon>
        <taxon>Embryophyta</taxon>
        <taxon>Tracheophyta</taxon>
        <taxon>Spermatophyta</taxon>
        <taxon>Magnoliopsida</taxon>
        <taxon>eudicotyledons</taxon>
        <taxon>Gunneridae</taxon>
        <taxon>Pentapetalae</taxon>
        <taxon>rosids</taxon>
        <taxon>malvids</taxon>
        <taxon>Brassicales</taxon>
        <taxon>Brassicaceae</taxon>
        <taxon>Coluteocarpeae</taxon>
        <taxon>Microthlaspi</taxon>
    </lineage>
</organism>